<reference evidence="7" key="1">
    <citation type="journal article" date="2019" name="Int. J. Syst. Evol. Microbiol.">
        <title>The Global Catalogue of Microorganisms (GCM) 10K type strain sequencing project: providing services to taxonomists for standard genome sequencing and annotation.</title>
        <authorList>
            <consortium name="The Broad Institute Genomics Platform"/>
            <consortium name="The Broad Institute Genome Sequencing Center for Infectious Disease"/>
            <person name="Wu L."/>
            <person name="Ma J."/>
        </authorList>
    </citation>
    <scope>NUCLEOTIDE SEQUENCE [LARGE SCALE GENOMIC DNA]</scope>
    <source>
        <strain evidence="7">CGMCC 4.1469</strain>
    </source>
</reference>
<evidence type="ECO:0000256" key="2">
    <source>
        <dbReference type="ARBA" id="ARBA00022630"/>
    </source>
</evidence>
<dbReference type="Proteomes" id="UP001596067">
    <property type="component" value="Unassembled WGS sequence"/>
</dbReference>
<dbReference type="SUPFAM" id="SSF51905">
    <property type="entry name" value="FAD/NAD(P)-binding domain"/>
    <property type="match status" value="1"/>
</dbReference>
<evidence type="ECO:0000256" key="4">
    <source>
        <dbReference type="SAM" id="MobiDB-lite"/>
    </source>
</evidence>
<dbReference type="PANTHER" id="PTHR43004">
    <property type="entry name" value="TRK SYSTEM POTASSIUM UPTAKE PROTEIN"/>
    <property type="match status" value="1"/>
</dbReference>
<keyword evidence="3" id="KW-0274">FAD</keyword>
<gene>
    <name evidence="6" type="ORF">ACFP0N_04305</name>
</gene>
<dbReference type="InterPro" id="IPR036188">
    <property type="entry name" value="FAD/NAD-bd_sf"/>
</dbReference>
<name>A0ABW1ETE2_9ACTN</name>
<dbReference type="Gene3D" id="3.40.30.120">
    <property type="match status" value="1"/>
</dbReference>
<evidence type="ECO:0000256" key="3">
    <source>
        <dbReference type="ARBA" id="ARBA00022827"/>
    </source>
</evidence>
<dbReference type="RefSeq" id="WP_313762458.1">
    <property type="nucleotide sequence ID" value="NZ_BAAAVH010000050.1"/>
</dbReference>
<dbReference type="InterPro" id="IPR050641">
    <property type="entry name" value="RIFMO-like"/>
</dbReference>
<keyword evidence="2" id="KW-0285">Flavoprotein</keyword>
<dbReference type="Gene3D" id="3.30.70.2450">
    <property type="match status" value="1"/>
</dbReference>
<feature type="compositionally biased region" description="Low complexity" evidence="4">
    <location>
        <begin position="417"/>
        <end position="426"/>
    </location>
</feature>
<feature type="region of interest" description="Disordered" evidence="4">
    <location>
        <begin position="412"/>
        <end position="432"/>
    </location>
</feature>
<comment type="cofactor">
    <cofactor evidence="1">
        <name>FAD</name>
        <dbReference type="ChEBI" id="CHEBI:57692"/>
    </cofactor>
</comment>
<accession>A0ABW1ETE2</accession>
<dbReference type="InterPro" id="IPR002938">
    <property type="entry name" value="FAD-bd"/>
</dbReference>
<dbReference type="Gene3D" id="3.50.50.60">
    <property type="entry name" value="FAD/NAD(P)-binding domain"/>
    <property type="match status" value="1"/>
</dbReference>
<organism evidence="6 7">
    <name type="scientific">Kitasatospora aburaviensis</name>
    <dbReference type="NCBI Taxonomy" id="67265"/>
    <lineage>
        <taxon>Bacteria</taxon>
        <taxon>Bacillati</taxon>
        <taxon>Actinomycetota</taxon>
        <taxon>Actinomycetes</taxon>
        <taxon>Kitasatosporales</taxon>
        <taxon>Streptomycetaceae</taxon>
        <taxon>Kitasatospora</taxon>
    </lineage>
</organism>
<evidence type="ECO:0000313" key="6">
    <source>
        <dbReference type="EMBL" id="MFC5884209.1"/>
    </source>
</evidence>
<dbReference type="Pfam" id="PF21274">
    <property type="entry name" value="Rng_hyd_C"/>
    <property type="match status" value="1"/>
</dbReference>
<evidence type="ECO:0000259" key="5">
    <source>
        <dbReference type="Pfam" id="PF01494"/>
    </source>
</evidence>
<sequence>MTTAEKGPAAPPDGPRVLIAGAGPVGLATALELARRGVPVRLVDAADGPAATSRAMATHARSLEVYDQQGVLADMMPRGRVIQRFTMHRDGRRLAVLGPDYSRVPTRYPMTLMIDQAATEDVLRQAVAKQGVEIEWGVRLDGFEQHEDGVTVELSGPAGPERATVGWLVGCDGGHSTVRRLLGLPLIGDSTETWLIADAEVDVDLPQNSIHWIKVGSGTVMAIPFPQEGKWRLLDTADTSYEGDPRDVAERFAGKLRRGLGRPVTVHRPSWVSVFTIQQRMIPAMRSGRCLLAGDAAHVHSPASGQGLNTGLQDAYNLAWKLALVEHGHADTALLDSYSAERVPVGRALLGSTRKATRLVQLRNSAAGAALPVVFALVRTFAPLRGRIERKIIGSMSALALDYADSPLTVPDRRPAEAAGPRAGSRLSQVTAERADGPGWSALLDELRELRPSLLVAAGPADAAEAAAAARAEHGDWLSVRTVAGDGPGALPDPGGALRADLGLPPGGWLLVRPDGYLCARGDRLTPAGLAAALDVLRGRRRAAREV</sequence>
<dbReference type="EMBL" id="JBHSOD010000003">
    <property type="protein sequence ID" value="MFC5884209.1"/>
    <property type="molecule type" value="Genomic_DNA"/>
</dbReference>
<dbReference type="PRINTS" id="PR00420">
    <property type="entry name" value="RNGMNOXGNASE"/>
</dbReference>
<proteinExistence type="predicted"/>
<dbReference type="PANTHER" id="PTHR43004:SF19">
    <property type="entry name" value="BINDING MONOOXYGENASE, PUTATIVE (JCVI)-RELATED"/>
    <property type="match status" value="1"/>
</dbReference>
<evidence type="ECO:0000256" key="1">
    <source>
        <dbReference type="ARBA" id="ARBA00001974"/>
    </source>
</evidence>
<comment type="caution">
    <text evidence="6">The sequence shown here is derived from an EMBL/GenBank/DDBJ whole genome shotgun (WGS) entry which is preliminary data.</text>
</comment>
<dbReference type="Pfam" id="PF01494">
    <property type="entry name" value="FAD_binding_3"/>
    <property type="match status" value="1"/>
</dbReference>
<protein>
    <submittedName>
        <fullName evidence="6">FAD-dependent oxidoreductase</fullName>
    </submittedName>
</protein>
<keyword evidence="7" id="KW-1185">Reference proteome</keyword>
<evidence type="ECO:0000313" key="7">
    <source>
        <dbReference type="Proteomes" id="UP001596067"/>
    </source>
</evidence>
<feature type="domain" description="FAD-binding" evidence="5">
    <location>
        <begin position="17"/>
        <end position="350"/>
    </location>
</feature>